<name>A0A6J7MXE5_9ZZZZ</name>
<evidence type="ECO:0000313" key="5">
    <source>
        <dbReference type="EMBL" id="CAB5029612.1"/>
    </source>
</evidence>
<dbReference type="EMBL" id="CAFBPQ010000045">
    <property type="protein sequence ID" value="CAB5029612.1"/>
    <property type="molecule type" value="Genomic_DNA"/>
</dbReference>
<gene>
    <name evidence="2" type="ORF">UFOPK2683_00906</name>
    <name evidence="3" type="ORF">UFOPK3605_00933</name>
    <name evidence="4" type="ORF">UFOPK3897_01326</name>
    <name evidence="5" type="ORF">UFOPK4121_01239</name>
</gene>
<dbReference type="EMBL" id="CAEZYK010000046">
    <property type="protein sequence ID" value="CAB4724917.1"/>
    <property type="molecule type" value="Genomic_DNA"/>
</dbReference>
<sequence length="373" mass="41523">MTNQENSAATDEITQKVVDGRAWREFCDLLADAGESILAEGNPTDPLDRAEGFRMLTRLLRASLENNLEYGDGRFPQLICTCHETIKIVAENPDNLYLGSSIDGQYDYRVWGTRGGSQWISFNIFAGGGFGGGGPGVGATLHGETLACEPDGTFSVILSQKKHAGNWLKLDPESRSLVIRQTFLDKKNNPWAELHIERIGAEGETPTPLTAHHLYRSLMTAGHYVKAVAGIGAQWATRQAQRPNEFFDEAQEQDTRNYKDPQIVWHQAYFTLKDDEALVIDFTPPQCDYWMIVLHNHWMETLDYVHHQATLNSYSAKVNSDGSVRCVVAHRDPGVGNWLDTASHELGTVGVRWVGPNVIDVMPKTQVVKISSL</sequence>
<dbReference type="Gene3D" id="2.60.120.1600">
    <property type="match status" value="1"/>
</dbReference>
<evidence type="ECO:0000313" key="3">
    <source>
        <dbReference type="EMBL" id="CAB4908344.1"/>
    </source>
</evidence>
<dbReference type="InterPro" id="IPR010621">
    <property type="entry name" value="DUF1214"/>
</dbReference>
<dbReference type="EMBL" id="CAFBOF010000038">
    <property type="protein sequence ID" value="CAB4984525.1"/>
    <property type="molecule type" value="Genomic_DNA"/>
</dbReference>
<dbReference type="AlphaFoldDB" id="A0A6J7MXE5"/>
<feature type="domain" description="DUF1214" evidence="1">
    <location>
        <begin position="283"/>
        <end position="345"/>
    </location>
</feature>
<dbReference type="Pfam" id="PF06742">
    <property type="entry name" value="DUF1214"/>
    <property type="match status" value="1"/>
</dbReference>
<reference evidence="4" key="1">
    <citation type="submission" date="2020-05" db="EMBL/GenBank/DDBJ databases">
        <authorList>
            <person name="Chiriac C."/>
            <person name="Salcher M."/>
            <person name="Ghai R."/>
            <person name="Kavagutti S V."/>
        </authorList>
    </citation>
    <scope>NUCLEOTIDE SEQUENCE</scope>
</reference>
<evidence type="ECO:0000259" key="1">
    <source>
        <dbReference type="Pfam" id="PF06742"/>
    </source>
</evidence>
<organism evidence="4">
    <name type="scientific">freshwater metagenome</name>
    <dbReference type="NCBI Taxonomy" id="449393"/>
    <lineage>
        <taxon>unclassified sequences</taxon>
        <taxon>metagenomes</taxon>
        <taxon>ecological metagenomes</taxon>
    </lineage>
</organism>
<accession>A0A6J7MXE5</accession>
<evidence type="ECO:0000313" key="2">
    <source>
        <dbReference type="EMBL" id="CAB4724917.1"/>
    </source>
</evidence>
<protein>
    <submittedName>
        <fullName evidence="4">Unannotated protein</fullName>
    </submittedName>
</protein>
<evidence type="ECO:0000313" key="4">
    <source>
        <dbReference type="EMBL" id="CAB4984525.1"/>
    </source>
</evidence>
<dbReference type="EMBL" id="CAFBMM010000042">
    <property type="protein sequence ID" value="CAB4908344.1"/>
    <property type="molecule type" value="Genomic_DNA"/>
</dbReference>
<proteinExistence type="predicted"/>